<proteinExistence type="predicted"/>
<protein>
    <submittedName>
        <fullName evidence="1">Uncharacterized protein</fullName>
    </submittedName>
</protein>
<reference evidence="2" key="1">
    <citation type="journal article" date="2020" name="Stud. Mycol.">
        <title>101 Dothideomycetes genomes: A test case for predicting lifestyles and emergence of pathogens.</title>
        <authorList>
            <person name="Haridas S."/>
            <person name="Albert R."/>
            <person name="Binder M."/>
            <person name="Bloem J."/>
            <person name="LaButti K."/>
            <person name="Salamov A."/>
            <person name="Andreopoulos B."/>
            <person name="Baker S."/>
            <person name="Barry K."/>
            <person name="Bills G."/>
            <person name="Bluhm B."/>
            <person name="Cannon C."/>
            <person name="Castanera R."/>
            <person name="Culley D."/>
            <person name="Daum C."/>
            <person name="Ezra D."/>
            <person name="Gonzalez J."/>
            <person name="Henrissat B."/>
            <person name="Kuo A."/>
            <person name="Liang C."/>
            <person name="Lipzen A."/>
            <person name="Lutzoni F."/>
            <person name="Magnuson J."/>
            <person name="Mondo S."/>
            <person name="Nolan M."/>
            <person name="Ohm R."/>
            <person name="Pangilinan J."/>
            <person name="Park H.-J."/>
            <person name="Ramirez L."/>
            <person name="Alfaro M."/>
            <person name="Sun H."/>
            <person name="Tritt A."/>
            <person name="Yoshinaga Y."/>
            <person name="Zwiers L.-H."/>
            <person name="Turgeon B."/>
            <person name="Goodwin S."/>
            <person name="Spatafora J."/>
            <person name="Crous P."/>
            <person name="Grigoriev I."/>
        </authorList>
    </citation>
    <scope>NUCLEOTIDE SEQUENCE [LARGE SCALE GENOMIC DNA]</scope>
    <source>
        <strain evidence="2">CBS 304.66</strain>
    </source>
</reference>
<evidence type="ECO:0000313" key="2">
    <source>
        <dbReference type="Proteomes" id="UP000800093"/>
    </source>
</evidence>
<dbReference type="Proteomes" id="UP000800093">
    <property type="component" value="Unassembled WGS sequence"/>
</dbReference>
<keyword evidence="2" id="KW-1185">Reference proteome</keyword>
<organism evidence="1 2">
    <name type="scientific">Lojkania enalia</name>
    <dbReference type="NCBI Taxonomy" id="147567"/>
    <lineage>
        <taxon>Eukaryota</taxon>
        <taxon>Fungi</taxon>
        <taxon>Dikarya</taxon>
        <taxon>Ascomycota</taxon>
        <taxon>Pezizomycotina</taxon>
        <taxon>Dothideomycetes</taxon>
        <taxon>Pleosporomycetidae</taxon>
        <taxon>Pleosporales</taxon>
        <taxon>Pleosporales incertae sedis</taxon>
        <taxon>Lojkania</taxon>
    </lineage>
</organism>
<evidence type="ECO:0000313" key="1">
    <source>
        <dbReference type="EMBL" id="KAF2267414.1"/>
    </source>
</evidence>
<dbReference type="AlphaFoldDB" id="A0A9P4KDW1"/>
<gene>
    <name evidence="1" type="ORF">CC78DRAFT_530813</name>
</gene>
<accession>A0A9P4KDW1</accession>
<name>A0A9P4KDW1_9PLEO</name>
<sequence length="126" mass="14463">MKSIARIETVLEKHLATLCRRLNGLKERKRPANMSVVFRSLAVDVVTDVSLPESMDLLEMEYLGAAHEDFLRGFTEISLWNRHLLYVNAVFERLRKRLVGMQGETALHLMDAVEGQKEQARRVIAN</sequence>
<dbReference type="EMBL" id="ML986591">
    <property type="protein sequence ID" value="KAF2267414.1"/>
    <property type="molecule type" value="Genomic_DNA"/>
</dbReference>
<comment type="caution">
    <text evidence="1">The sequence shown here is derived from an EMBL/GenBank/DDBJ whole genome shotgun (WGS) entry which is preliminary data.</text>
</comment>